<dbReference type="FunFam" id="3.90.400.10:FF:000002">
    <property type="entry name" value="Sucrose isomerase"/>
    <property type="match status" value="1"/>
</dbReference>
<dbReference type="SUPFAM" id="SSF51011">
    <property type="entry name" value="Glycosyl hydrolase domain"/>
    <property type="match status" value="1"/>
</dbReference>
<dbReference type="Gene3D" id="2.60.40.1180">
    <property type="entry name" value="Golgi alpha-mannosidase II"/>
    <property type="match status" value="1"/>
</dbReference>
<keyword evidence="2 6" id="KW-0378">Hydrolase</keyword>
<dbReference type="SUPFAM" id="SSF51445">
    <property type="entry name" value="(Trans)glycosidases"/>
    <property type="match status" value="1"/>
</dbReference>
<evidence type="ECO:0000313" key="6">
    <source>
        <dbReference type="EMBL" id="MBB6099128.1"/>
    </source>
</evidence>
<gene>
    <name evidence="6" type="ORF">HNR42_002564</name>
</gene>
<dbReference type="Pfam" id="PF00128">
    <property type="entry name" value="Alpha-amylase"/>
    <property type="match status" value="1"/>
</dbReference>
<dbReference type="Gene3D" id="3.90.400.10">
    <property type="entry name" value="Oligo-1,6-glucosidase, Domain 2"/>
    <property type="match status" value="1"/>
</dbReference>
<keyword evidence="7" id="KW-1185">Reference proteome</keyword>
<sequence>MDPHASSVPVEPAHPALRGLKWWQRGIIYQIYPRSFMDANGDGVGDLRGITSRLDYLASLGIAAIWLSPIFPSPMADFGYDVADYTGVDPLFGSLADFDALLEAAHARGLHVLLDLVPNHTSDQHPWFLEARSSRDNPKRDWYVWADPKENGRRPNNWLSFFGGPAWTLDEASGQYYLHQFLPQQPELNWRNPEVRAAIADAMRFWLDRGVDGFRVDVIWLLGKDEALRDEPINPDFRPGMPPHHQLLHPYTQDLPETHRYIAEMRALLDEYSARGRERTMVGEIYLPFERLVTYYGSAEAPECHMPFNFILTQTGWDARKIRAQADRYDALVGEGWPNWVLGNHDQPRVLSRFGREQARVATTLLLTLRGTPTVYYGDEIGMADVDIPPERVQDPAGLRQPGVKAASRDPERTPMQWSDADFAGFSTREPWLPLAEDYRTVNVALQDRDPNSLLNYFRALTRLRAVTPELVAGAYHSLEAGFDDVFVYTRSLEVGTVLVALNFGGAARTLHLPGLGAAGSVLLSSVRREGEVPLEALELAPHEALVVRLR</sequence>
<evidence type="ECO:0000256" key="4">
    <source>
        <dbReference type="SAM" id="MobiDB-lite"/>
    </source>
</evidence>
<dbReference type="PANTHER" id="PTHR10357:SF179">
    <property type="entry name" value="NEUTRAL AND BASIC AMINO ACID TRANSPORT PROTEIN RBAT"/>
    <property type="match status" value="1"/>
</dbReference>
<comment type="caution">
    <text evidence="6">The sequence shown here is derived from an EMBL/GenBank/DDBJ whole genome shotgun (WGS) entry which is preliminary data.</text>
</comment>
<feature type="region of interest" description="Disordered" evidence="4">
    <location>
        <begin position="394"/>
        <end position="414"/>
    </location>
</feature>
<dbReference type="InterPro" id="IPR013780">
    <property type="entry name" value="Glyco_hydro_b"/>
</dbReference>
<keyword evidence="3 6" id="KW-0326">Glycosidase</keyword>
<dbReference type="PANTHER" id="PTHR10357">
    <property type="entry name" value="ALPHA-AMYLASE FAMILY MEMBER"/>
    <property type="match status" value="1"/>
</dbReference>
<evidence type="ECO:0000256" key="1">
    <source>
        <dbReference type="ARBA" id="ARBA00008061"/>
    </source>
</evidence>
<evidence type="ECO:0000256" key="3">
    <source>
        <dbReference type="ARBA" id="ARBA00023295"/>
    </source>
</evidence>
<dbReference type="EC" id="3.2.1.20" evidence="6"/>
<reference evidence="6 7" key="1">
    <citation type="submission" date="2020-08" db="EMBL/GenBank/DDBJ databases">
        <title>Genomic Encyclopedia of Type Strains, Phase IV (KMG-IV): sequencing the most valuable type-strain genomes for metagenomic binning, comparative biology and taxonomic classification.</title>
        <authorList>
            <person name="Goeker M."/>
        </authorList>
    </citation>
    <scope>NUCLEOTIDE SEQUENCE [LARGE SCALE GENOMIC DNA]</scope>
    <source>
        <strain evidence="6 7">DSM 21458</strain>
    </source>
</reference>
<dbReference type="Gene3D" id="3.20.20.80">
    <property type="entry name" value="Glycosidases"/>
    <property type="match status" value="2"/>
</dbReference>
<dbReference type="InterPro" id="IPR017853">
    <property type="entry name" value="GH"/>
</dbReference>
<evidence type="ECO:0000256" key="2">
    <source>
        <dbReference type="ARBA" id="ARBA00022801"/>
    </source>
</evidence>
<dbReference type="RefSeq" id="WP_183987875.1">
    <property type="nucleotide sequence ID" value="NZ_JACHHG010000009.1"/>
</dbReference>
<dbReference type="InterPro" id="IPR006047">
    <property type="entry name" value="GH13_cat_dom"/>
</dbReference>
<feature type="domain" description="Glycosyl hydrolase family 13 catalytic" evidence="5">
    <location>
        <begin position="30"/>
        <end position="413"/>
    </location>
</feature>
<protein>
    <submittedName>
        <fullName evidence="6">Alpha-glucosidase</fullName>
        <ecNumber evidence="6">3.2.1.20</ecNumber>
    </submittedName>
</protein>
<dbReference type="AlphaFoldDB" id="A0A841I411"/>
<dbReference type="SMART" id="SM00642">
    <property type="entry name" value="Aamy"/>
    <property type="match status" value="1"/>
</dbReference>
<organism evidence="6 7">
    <name type="scientific">Deinobacterium chartae</name>
    <dbReference type="NCBI Taxonomy" id="521158"/>
    <lineage>
        <taxon>Bacteria</taxon>
        <taxon>Thermotogati</taxon>
        <taxon>Deinococcota</taxon>
        <taxon>Deinococci</taxon>
        <taxon>Deinococcales</taxon>
        <taxon>Deinococcaceae</taxon>
        <taxon>Deinobacterium</taxon>
    </lineage>
</organism>
<dbReference type="GO" id="GO:0004556">
    <property type="term" value="F:alpha-amylase activity"/>
    <property type="evidence" value="ECO:0007669"/>
    <property type="project" value="TreeGrafter"/>
</dbReference>
<name>A0A841I411_9DEIO</name>
<dbReference type="CDD" id="cd11331">
    <property type="entry name" value="AmyAc_OligoGlu_like"/>
    <property type="match status" value="1"/>
</dbReference>
<comment type="similarity">
    <text evidence="1">Belongs to the glycosyl hydrolase 13 family.</text>
</comment>
<dbReference type="InterPro" id="IPR045857">
    <property type="entry name" value="O16G_dom_2"/>
</dbReference>
<dbReference type="Proteomes" id="UP000569951">
    <property type="component" value="Unassembled WGS sequence"/>
</dbReference>
<evidence type="ECO:0000259" key="5">
    <source>
        <dbReference type="SMART" id="SM00642"/>
    </source>
</evidence>
<dbReference type="GO" id="GO:0004558">
    <property type="term" value="F:alpha-1,4-glucosidase activity"/>
    <property type="evidence" value="ECO:0007669"/>
    <property type="project" value="UniProtKB-EC"/>
</dbReference>
<dbReference type="EMBL" id="JACHHG010000009">
    <property type="protein sequence ID" value="MBB6099128.1"/>
    <property type="molecule type" value="Genomic_DNA"/>
</dbReference>
<accession>A0A841I411</accession>
<evidence type="ECO:0000313" key="7">
    <source>
        <dbReference type="Proteomes" id="UP000569951"/>
    </source>
</evidence>
<proteinExistence type="inferred from homology"/>
<dbReference type="GO" id="GO:0009313">
    <property type="term" value="P:oligosaccharide catabolic process"/>
    <property type="evidence" value="ECO:0007669"/>
    <property type="project" value="TreeGrafter"/>
</dbReference>